<organism evidence="1 2">
    <name type="scientific">Mycoplasma haemocanis (strain Illinois)</name>
    <dbReference type="NCBI Taxonomy" id="1111676"/>
    <lineage>
        <taxon>Bacteria</taxon>
        <taxon>Bacillati</taxon>
        <taxon>Mycoplasmatota</taxon>
        <taxon>Mollicutes</taxon>
        <taxon>Mycoplasmataceae</taxon>
        <taxon>Mycoplasma</taxon>
    </lineage>
</organism>
<dbReference type="Proteomes" id="UP000009135">
    <property type="component" value="Chromosome"/>
</dbReference>
<dbReference type="STRING" id="1111676.MHC_04255"/>
<proteinExistence type="predicted"/>
<dbReference type="EMBL" id="CP003199">
    <property type="protein sequence ID" value="AEW45707.1"/>
    <property type="molecule type" value="Genomic_DNA"/>
</dbReference>
<evidence type="ECO:0000313" key="1">
    <source>
        <dbReference type="EMBL" id="AEW45707.1"/>
    </source>
</evidence>
<protein>
    <submittedName>
        <fullName evidence="1">Uncharacterized protein</fullName>
    </submittedName>
</protein>
<dbReference type="AlphaFoldDB" id="H6N7T5"/>
<dbReference type="HOGENOM" id="CLU_111546_2_0_14"/>
<keyword evidence="2" id="KW-1185">Reference proteome</keyword>
<sequence length="168" mass="18784">MSYSLLKLAGLGGLVVAAGGGMVLGTMKFSSTEKSTPKVIGTVVQRKNPVLSSVPIPEGPACIIYEAKKRDGVDEFTEILRKFENKEEFFKELQTRQSVNDNALKAELDDACNNRNGKKNINGHVYLWYGPNGQGKNTWFYATRMHDKGIDWSNRAIKTYETRNPQTH</sequence>
<accession>H6N7T5</accession>
<dbReference type="KEGG" id="mhe:MHC_04255"/>
<dbReference type="OrthoDB" id="9867857at2"/>
<name>H6N7T5_MYCHN</name>
<reference evidence="1 2" key="1">
    <citation type="journal article" date="2012" name="J. Bacteriol.">
        <title>Complete genome sequence of Mycoplasma haemocanis strain Illinois.</title>
        <authorList>
            <person name="do Nascimento N.C."/>
            <person name="Guimaraes A.M."/>
            <person name="Santos A.P."/>
            <person name="Sanmiguel P.J."/>
            <person name="Messick J.B."/>
        </authorList>
    </citation>
    <scope>NUCLEOTIDE SEQUENCE [LARGE SCALE GENOMIC DNA]</scope>
    <source>
        <strain evidence="1 2">Illinois</strain>
    </source>
</reference>
<evidence type="ECO:0000313" key="2">
    <source>
        <dbReference type="Proteomes" id="UP000009135"/>
    </source>
</evidence>
<gene>
    <name evidence="1" type="ordered locus">MHC_04255</name>
</gene>